<comment type="caution">
    <text evidence="1">The sequence shown here is derived from an EMBL/GenBank/DDBJ whole genome shotgun (WGS) entry which is preliminary data.</text>
</comment>
<name>A0A2T5C6Y3_9BACT</name>
<evidence type="ECO:0000313" key="2">
    <source>
        <dbReference type="Proteomes" id="UP000243525"/>
    </source>
</evidence>
<accession>A0A2T5C6Y3</accession>
<sequence length="38" mass="4316">MAQKKQTVQPCIHSRGSLIIKVAFHRQPYNSSCNAPIY</sequence>
<protein>
    <submittedName>
        <fullName evidence="1">Uncharacterized protein</fullName>
    </submittedName>
</protein>
<reference evidence="1 2" key="1">
    <citation type="submission" date="2018-04" db="EMBL/GenBank/DDBJ databases">
        <title>Genomic Encyclopedia of Archaeal and Bacterial Type Strains, Phase II (KMG-II): from individual species to whole genera.</title>
        <authorList>
            <person name="Goeker M."/>
        </authorList>
    </citation>
    <scope>NUCLEOTIDE SEQUENCE [LARGE SCALE GENOMIC DNA]</scope>
    <source>
        <strain evidence="1 2">DSM 28823</strain>
    </source>
</reference>
<proteinExistence type="predicted"/>
<dbReference type="AlphaFoldDB" id="A0A2T5C6Y3"/>
<dbReference type="Proteomes" id="UP000243525">
    <property type="component" value="Unassembled WGS sequence"/>
</dbReference>
<keyword evidence="2" id="KW-1185">Reference proteome</keyword>
<gene>
    <name evidence="1" type="ORF">C8N47_101355</name>
</gene>
<organism evidence="1 2">
    <name type="scientific">Mangrovibacterium marinum</name>
    <dbReference type="NCBI Taxonomy" id="1639118"/>
    <lineage>
        <taxon>Bacteria</taxon>
        <taxon>Pseudomonadati</taxon>
        <taxon>Bacteroidota</taxon>
        <taxon>Bacteroidia</taxon>
        <taxon>Marinilabiliales</taxon>
        <taxon>Prolixibacteraceae</taxon>
        <taxon>Mangrovibacterium</taxon>
    </lineage>
</organism>
<dbReference type="EMBL" id="QAAD01000001">
    <property type="protein sequence ID" value="PTN10704.1"/>
    <property type="molecule type" value="Genomic_DNA"/>
</dbReference>
<evidence type="ECO:0000313" key="1">
    <source>
        <dbReference type="EMBL" id="PTN10704.1"/>
    </source>
</evidence>